<keyword evidence="4" id="KW-1185">Reference proteome</keyword>
<evidence type="ECO:0000313" key="3">
    <source>
        <dbReference type="EMBL" id="WYJ89205.1"/>
    </source>
</evidence>
<evidence type="ECO:0000313" key="4">
    <source>
        <dbReference type="Proteomes" id="UP000195141"/>
    </source>
</evidence>
<name>A0A242KDT8_9ENTE</name>
<dbReference type="AlphaFoldDB" id="A0A242KDT8"/>
<protein>
    <submittedName>
        <fullName evidence="2">Uncharacterized protein</fullName>
    </submittedName>
</protein>
<dbReference type="EMBL" id="CP147247">
    <property type="protein sequence ID" value="WYJ89205.1"/>
    <property type="molecule type" value="Genomic_DNA"/>
</dbReference>
<evidence type="ECO:0000313" key="2">
    <source>
        <dbReference type="EMBL" id="OTP19126.1"/>
    </source>
</evidence>
<evidence type="ECO:0000256" key="1">
    <source>
        <dbReference type="SAM" id="Phobius"/>
    </source>
</evidence>
<reference evidence="3" key="2">
    <citation type="submission" date="2017-05" db="EMBL/GenBank/DDBJ databases">
        <authorList>
            <consortium name="The Broad Institute Genomics Platform"/>
            <consortium name="The Broad Institute Genomic Center for Infectious Diseases"/>
            <person name="Earl A."/>
            <person name="Manson A."/>
            <person name="Schwartman J."/>
            <person name="Gilmore M."/>
            <person name="Abouelleil A."/>
            <person name="Cao P."/>
            <person name="Chapman S."/>
            <person name="Cusick C."/>
            <person name="Shea T."/>
            <person name="Young S."/>
            <person name="Neafsey D."/>
            <person name="Nusbaum C."/>
            <person name="Birren B."/>
        </authorList>
    </citation>
    <scope>NUCLEOTIDE SEQUENCE</scope>
    <source>
        <strain evidence="3">9E7_DIV0242</strain>
    </source>
</reference>
<dbReference type="RefSeq" id="WP_086348031.1">
    <property type="nucleotide sequence ID" value="NZ_CP147247.1"/>
</dbReference>
<organism evidence="2">
    <name type="scientific">Candidatus Enterococcus clewellii</name>
    <dbReference type="NCBI Taxonomy" id="1834193"/>
    <lineage>
        <taxon>Bacteria</taxon>
        <taxon>Bacillati</taxon>
        <taxon>Bacillota</taxon>
        <taxon>Bacilli</taxon>
        <taxon>Lactobacillales</taxon>
        <taxon>Enterococcaceae</taxon>
        <taxon>Enterococcus</taxon>
    </lineage>
</organism>
<reference evidence="2" key="1">
    <citation type="submission" date="2017-05" db="EMBL/GenBank/DDBJ databases">
        <title>The Genome Sequence of Enterococcus sp. 9E7_DIV0242.</title>
        <authorList>
            <consortium name="The Broad Institute Genomics Platform"/>
            <consortium name="The Broad Institute Genomic Center for Infectious Diseases"/>
            <person name="Earl A."/>
            <person name="Manson A."/>
            <person name="Schwartman J."/>
            <person name="Gilmore M."/>
            <person name="Abouelleil A."/>
            <person name="Cao P."/>
            <person name="Chapman S."/>
            <person name="Cusick C."/>
            <person name="Shea T."/>
            <person name="Young S."/>
            <person name="Neafsey D."/>
            <person name="Nusbaum C."/>
            <person name="Birren B."/>
        </authorList>
    </citation>
    <scope>NUCLEOTIDE SEQUENCE [LARGE SCALE GENOMIC DNA]</scope>
    <source>
        <strain evidence="2">9E7_DIV0242</strain>
    </source>
</reference>
<feature type="transmembrane region" description="Helical" evidence="1">
    <location>
        <begin position="12"/>
        <end position="35"/>
    </location>
</feature>
<keyword evidence="1" id="KW-1133">Transmembrane helix</keyword>
<feature type="transmembrane region" description="Helical" evidence="1">
    <location>
        <begin position="191"/>
        <end position="207"/>
    </location>
</feature>
<dbReference type="Pfam" id="PF09997">
    <property type="entry name" value="DUF2238"/>
    <property type="match status" value="1"/>
</dbReference>
<keyword evidence="1" id="KW-0472">Membrane</keyword>
<dbReference type="InterPro" id="IPR014509">
    <property type="entry name" value="YjdF-like"/>
</dbReference>
<feature type="transmembrane region" description="Helical" evidence="1">
    <location>
        <begin position="76"/>
        <end position="97"/>
    </location>
</feature>
<keyword evidence="1" id="KW-0812">Transmembrane</keyword>
<dbReference type="Proteomes" id="UP000195141">
    <property type="component" value="Chromosome"/>
</dbReference>
<gene>
    <name evidence="3" type="ORF">A5888_000924</name>
    <name evidence="2" type="ORF">A5888_000940</name>
</gene>
<accession>A0A242KDT8</accession>
<reference evidence="3" key="3">
    <citation type="submission" date="2024-03" db="EMBL/GenBank/DDBJ databases">
        <title>The Genome Sequence of Enterococcus sp. DIV0242b.</title>
        <authorList>
            <consortium name="The Broad Institute Genomics Platform"/>
            <consortium name="The Broad Institute Microbial Omics Core"/>
            <consortium name="The Broad Institute Genomic Center for Infectious Diseases"/>
            <person name="Earl A."/>
            <person name="Manson A."/>
            <person name="Gilmore M."/>
            <person name="Schwartman J."/>
            <person name="Shea T."/>
            <person name="Abouelleil A."/>
            <person name="Cao P."/>
            <person name="Chapman S."/>
            <person name="Cusick C."/>
            <person name="Young S."/>
            <person name="Neafsey D."/>
            <person name="Nusbaum C."/>
            <person name="Birren B."/>
        </authorList>
    </citation>
    <scope>NUCLEOTIDE SEQUENCE</scope>
    <source>
        <strain evidence="3">9E7_DIV0242</strain>
    </source>
</reference>
<feature type="transmembrane region" description="Helical" evidence="1">
    <location>
        <begin position="103"/>
        <end position="123"/>
    </location>
</feature>
<sequence>MKLQFEDKQERVAFFFLLIFGVITLGVNIVKMFIMEPVSQYQLLTVEMIAGIAIIFLPFVFTRFTGLVFPKVVRLYYWFFLWISVFLGTGLRMIIVIPFWDKILHAVSPILLVAVGYALIGYYMKDSDFAKVSPWLFIVMGFAFAGLCGVFWEFWEFLCDSIGNMNLQRYMTEAGQPYIGREALMDTMGDLLTNTLGALILTVYSFTQRHKPEYFKSYAFRKKEK</sequence>
<proteinExistence type="predicted"/>
<feature type="transmembrane region" description="Helical" evidence="1">
    <location>
        <begin position="41"/>
        <end position="64"/>
    </location>
</feature>
<feature type="transmembrane region" description="Helical" evidence="1">
    <location>
        <begin position="135"/>
        <end position="155"/>
    </location>
</feature>
<dbReference type="OrthoDB" id="4966203at2"/>
<dbReference type="EMBL" id="NGMM01000001">
    <property type="protein sequence ID" value="OTP19126.1"/>
    <property type="molecule type" value="Genomic_DNA"/>
</dbReference>